<gene>
    <name evidence="9" type="ORF">RND81_05G263600</name>
</gene>
<comment type="caution">
    <text evidence="6">Lacks conserved residue(s) required for the propagation of feature annotation.</text>
</comment>
<dbReference type="PROSITE" id="PS51892">
    <property type="entry name" value="SUBTILASE"/>
    <property type="match status" value="1"/>
</dbReference>
<comment type="similarity">
    <text evidence="1 6">Belongs to the peptidase S8 family.</text>
</comment>
<keyword evidence="10" id="KW-1185">Reference proteome</keyword>
<evidence type="ECO:0000256" key="1">
    <source>
        <dbReference type="ARBA" id="ARBA00011073"/>
    </source>
</evidence>
<evidence type="ECO:0000313" key="9">
    <source>
        <dbReference type="EMBL" id="KAK9727176.1"/>
    </source>
</evidence>
<protein>
    <submittedName>
        <fullName evidence="9">Uncharacterized protein</fullName>
    </submittedName>
</protein>
<keyword evidence="2" id="KW-0645">Protease</keyword>
<evidence type="ECO:0000259" key="7">
    <source>
        <dbReference type="Pfam" id="PF00082"/>
    </source>
</evidence>
<dbReference type="SUPFAM" id="SSF52743">
    <property type="entry name" value="Subtilisin-like"/>
    <property type="match status" value="1"/>
</dbReference>
<dbReference type="Gene3D" id="2.60.40.2310">
    <property type="match status" value="1"/>
</dbReference>
<dbReference type="InterPro" id="IPR036852">
    <property type="entry name" value="Peptidase_S8/S53_dom_sf"/>
</dbReference>
<sequence length="443" mass="47422">MAKGILTVQSAGNGGNNPASITSVAPWIFTVAASSIDRRIITKVVLGNGNTLIGESVNSFILEGDKYPFSYGKGPTDVCSEEDLKICRSGCIDKRFMKGKILVCDVTAPYKEVLENGVLGVLDVPIFKNVSLVSPLPSASLNETEFAALKSYLKSTNTPEGKILKSEAANDTSAPIVAVFSSRGPNTIASDILKPDISAPGVDILAAYSPKGHVSELAEDTRSVTYNVLSGTSMSCPHVAGAAAYVKSLHPDWSPAAIKSALMTTADQMSPLKNKDAEFAYGSGHLNLNNATNPGLVYNATDDNYIKFLCNLGYDQKKIGLITGNTSVSCTNNTNDSSPKDVNYPSMSAMVDPEKPFTVKFRRTVMNVGQSNSTYKVTVTQGLKIKVQVIPDLLSFKSFQEMKSFDVVVTGDGFWPRTQDSASIIWYDGVSSVRSPIVVYSTI</sequence>
<dbReference type="Pfam" id="PF00082">
    <property type="entry name" value="Peptidase_S8"/>
    <property type="match status" value="1"/>
</dbReference>
<dbReference type="InterPro" id="IPR000209">
    <property type="entry name" value="Peptidase_S8/S53_dom"/>
</dbReference>
<keyword evidence="4" id="KW-0378">Hydrolase</keyword>
<dbReference type="InterPro" id="IPR041469">
    <property type="entry name" value="Subtilisin-like_FN3"/>
</dbReference>
<dbReference type="InterPro" id="IPR023828">
    <property type="entry name" value="Peptidase_S8_Ser-AS"/>
</dbReference>
<comment type="caution">
    <text evidence="9">The sequence shown here is derived from an EMBL/GenBank/DDBJ whole genome shotgun (WGS) entry which is preliminary data.</text>
</comment>
<evidence type="ECO:0000256" key="4">
    <source>
        <dbReference type="ARBA" id="ARBA00022801"/>
    </source>
</evidence>
<evidence type="ECO:0000256" key="6">
    <source>
        <dbReference type="PROSITE-ProRule" id="PRU01240"/>
    </source>
</evidence>
<evidence type="ECO:0000256" key="3">
    <source>
        <dbReference type="ARBA" id="ARBA00022729"/>
    </source>
</evidence>
<evidence type="ECO:0000256" key="2">
    <source>
        <dbReference type="ARBA" id="ARBA00022670"/>
    </source>
</evidence>
<dbReference type="GO" id="GO:0004252">
    <property type="term" value="F:serine-type endopeptidase activity"/>
    <property type="evidence" value="ECO:0007669"/>
    <property type="project" value="InterPro"/>
</dbReference>
<reference evidence="9" key="1">
    <citation type="submission" date="2024-03" db="EMBL/GenBank/DDBJ databases">
        <title>WGS assembly of Saponaria officinalis var. Norfolk2.</title>
        <authorList>
            <person name="Jenkins J."/>
            <person name="Shu S."/>
            <person name="Grimwood J."/>
            <person name="Barry K."/>
            <person name="Goodstein D."/>
            <person name="Schmutz J."/>
            <person name="Leebens-Mack J."/>
            <person name="Osbourn A."/>
        </authorList>
    </citation>
    <scope>NUCLEOTIDE SEQUENCE [LARGE SCALE GENOMIC DNA]</scope>
    <source>
        <strain evidence="9">JIC</strain>
    </source>
</reference>
<keyword evidence="5" id="KW-0720">Serine protease</keyword>
<dbReference type="Proteomes" id="UP001443914">
    <property type="component" value="Unassembled WGS sequence"/>
</dbReference>
<evidence type="ECO:0000313" key="10">
    <source>
        <dbReference type="Proteomes" id="UP001443914"/>
    </source>
</evidence>
<evidence type="ECO:0000256" key="5">
    <source>
        <dbReference type="ARBA" id="ARBA00022825"/>
    </source>
</evidence>
<dbReference type="Gene3D" id="3.40.50.200">
    <property type="entry name" value="Peptidase S8/S53 domain"/>
    <property type="match status" value="1"/>
</dbReference>
<evidence type="ECO:0000259" key="8">
    <source>
        <dbReference type="Pfam" id="PF17766"/>
    </source>
</evidence>
<dbReference type="PROSITE" id="PS00138">
    <property type="entry name" value="SUBTILASE_SER"/>
    <property type="match status" value="1"/>
</dbReference>
<dbReference type="PANTHER" id="PTHR10795">
    <property type="entry name" value="PROPROTEIN CONVERTASE SUBTILISIN/KEXIN"/>
    <property type="match status" value="1"/>
</dbReference>
<dbReference type="Pfam" id="PF17766">
    <property type="entry name" value="fn3_6"/>
    <property type="match status" value="1"/>
</dbReference>
<dbReference type="AlphaFoldDB" id="A0AAW1L3W1"/>
<proteinExistence type="inferred from homology"/>
<dbReference type="Gene3D" id="3.50.30.30">
    <property type="match status" value="1"/>
</dbReference>
<feature type="domain" description="Peptidase S8/S53" evidence="7">
    <location>
        <begin position="2"/>
        <end position="284"/>
    </location>
</feature>
<dbReference type="GO" id="GO:0006508">
    <property type="term" value="P:proteolysis"/>
    <property type="evidence" value="ECO:0007669"/>
    <property type="project" value="UniProtKB-KW"/>
</dbReference>
<accession>A0AAW1L3W1</accession>
<dbReference type="InterPro" id="IPR045051">
    <property type="entry name" value="SBT"/>
</dbReference>
<organism evidence="9 10">
    <name type="scientific">Saponaria officinalis</name>
    <name type="common">Common soapwort</name>
    <name type="synonym">Lychnis saponaria</name>
    <dbReference type="NCBI Taxonomy" id="3572"/>
    <lineage>
        <taxon>Eukaryota</taxon>
        <taxon>Viridiplantae</taxon>
        <taxon>Streptophyta</taxon>
        <taxon>Embryophyta</taxon>
        <taxon>Tracheophyta</taxon>
        <taxon>Spermatophyta</taxon>
        <taxon>Magnoliopsida</taxon>
        <taxon>eudicotyledons</taxon>
        <taxon>Gunneridae</taxon>
        <taxon>Pentapetalae</taxon>
        <taxon>Caryophyllales</taxon>
        <taxon>Caryophyllaceae</taxon>
        <taxon>Caryophylleae</taxon>
        <taxon>Saponaria</taxon>
    </lineage>
</organism>
<feature type="domain" description="Subtilisin-like protease fibronectin type-III" evidence="8">
    <location>
        <begin position="341"/>
        <end position="439"/>
    </location>
</feature>
<name>A0AAW1L3W1_SAPOF</name>
<dbReference type="EMBL" id="JBDFQZ010000005">
    <property type="protein sequence ID" value="KAK9727176.1"/>
    <property type="molecule type" value="Genomic_DNA"/>
</dbReference>
<keyword evidence="3" id="KW-0732">Signal</keyword>
<dbReference type="CDD" id="cd02120">
    <property type="entry name" value="PA_subtilisin_like"/>
    <property type="match status" value="1"/>
</dbReference>